<evidence type="ECO:0000256" key="20">
    <source>
        <dbReference type="SAM" id="Coils"/>
    </source>
</evidence>
<dbReference type="CDD" id="cd00082">
    <property type="entry name" value="HisKA"/>
    <property type="match status" value="1"/>
</dbReference>
<dbReference type="Gene3D" id="3.30.450.260">
    <property type="entry name" value="Haem NO binding associated domain"/>
    <property type="match status" value="1"/>
</dbReference>
<comment type="catalytic activity">
    <reaction evidence="1">
        <text>ATP + protein L-histidine = ADP + protein N-phospho-L-histidine.</text>
        <dbReference type="EC" id="2.7.13.3"/>
    </reaction>
</comment>
<dbReference type="InterPro" id="IPR011006">
    <property type="entry name" value="CheY-like_superfamily"/>
</dbReference>
<feature type="domain" description="Response regulatory" evidence="22">
    <location>
        <begin position="853"/>
        <end position="972"/>
    </location>
</feature>
<evidence type="ECO:0000259" key="21">
    <source>
        <dbReference type="PROSITE" id="PS50109"/>
    </source>
</evidence>
<dbReference type="EC" id="4.6.1.2" evidence="3"/>
<dbReference type="InterPro" id="IPR001789">
    <property type="entry name" value="Sig_transdc_resp-reg_receiver"/>
</dbReference>
<dbReference type="PANTHER" id="PTHR45339">
    <property type="entry name" value="HYBRID SIGNAL TRANSDUCTION HISTIDINE KINASE J"/>
    <property type="match status" value="1"/>
</dbReference>
<dbReference type="Pfam" id="PF13185">
    <property type="entry name" value="GAF_2"/>
    <property type="match status" value="1"/>
</dbReference>
<dbReference type="SMART" id="SM00086">
    <property type="entry name" value="PAC"/>
    <property type="match status" value="1"/>
</dbReference>
<keyword evidence="11" id="KW-0067">ATP-binding</keyword>
<evidence type="ECO:0000256" key="19">
    <source>
        <dbReference type="PROSITE-ProRule" id="PRU00169"/>
    </source>
</evidence>
<evidence type="ECO:0000256" key="6">
    <source>
        <dbReference type="ARBA" id="ARBA00022553"/>
    </source>
</evidence>
<dbReference type="InterPro" id="IPR001610">
    <property type="entry name" value="PAC"/>
</dbReference>
<evidence type="ECO:0000256" key="11">
    <source>
        <dbReference type="ARBA" id="ARBA00022840"/>
    </source>
</evidence>
<dbReference type="CDD" id="cd16922">
    <property type="entry name" value="HATPase_EvgS-ArcB-TorS-like"/>
    <property type="match status" value="1"/>
</dbReference>
<dbReference type="InterPro" id="IPR000014">
    <property type="entry name" value="PAS"/>
</dbReference>
<evidence type="ECO:0000256" key="1">
    <source>
        <dbReference type="ARBA" id="ARBA00000085"/>
    </source>
</evidence>
<dbReference type="SMART" id="SM00073">
    <property type="entry name" value="HPT"/>
    <property type="match status" value="1"/>
</dbReference>
<evidence type="ECO:0000313" key="26">
    <source>
        <dbReference type="EMBL" id="PIW16360.1"/>
    </source>
</evidence>
<dbReference type="SUPFAM" id="SSF47384">
    <property type="entry name" value="Homodimeric domain of signal transducing histidine kinase"/>
    <property type="match status" value="1"/>
</dbReference>
<keyword evidence="5" id="KW-1003">Cell membrane</keyword>
<dbReference type="PRINTS" id="PR00344">
    <property type="entry name" value="BCTRLSENSOR"/>
</dbReference>
<evidence type="ECO:0000313" key="27">
    <source>
        <dbReference type="Proteomes" id="UP000231019"/>
    </source>
</evidence>
<dbReference type="InterPro" id="IPR011645">
    <property type="entry name" value="HNOB_dom_associated"/>
</dbReference>
<dbReference type="AlphaFoldDB" id="A0A2M7G3E4"/>
<comment type="subcellular location">
    <subcellularLocation>
        <location evidence="2">Cell membrane</location>
        <topology evidence="2">Multi-pass membrane protein</topology>
    </subcellularLocation>
</comment>
<dbReference type="SUPFAM" id="SSF55785">
    <property type="entry name" value="PYP-like sensor domain (PAS domain)"/>
    <property type="match status" value="1"/>
</dbReference>
<evidence type="ECO:0000259" key="24">
    <source>
        <dbReference type="PROSITE" id="PS50113"/>
    </source>
</evidence>
<dbReference type="Gene3D" id="3.40.50.2300">
    <property type="match status" value="2"/>
</dbReference>
<feature type="modified residue" description="Phosphohistidine" evidence="18">
    <location>
        <position position="1147"/>
    </location>
</feature>
<evidence type="ECO:0000256" key="2">
    <source>
        <dbReference type="ARBA" id="ARBA00004651"/>
    </source>
</evidence>
<feature type="domain" description="Response regulatory" evidence="22">
    <location>
        <begin position="977"/>
        <end position="1094"/>
    </location>
</feature>
<keyword evidence="8" id="KW-0812">Transmembrane</keyword>
<dbReference type="NCBIfam" id="TIGR00229">
    <property type="entry name" value="sensory_box"/>
    <property type="match status" value="1"/>
</dbReference>
<dbReference type="SUPFAM" id="SSF52172">
    <property type="entry name" value="CheY-like"/>
    <property type="match status" value="2"/>
</dbReference>
<dbReference type="SMART" id="SM00448">
    <property type="entry name" value="REC"/>
    <property type="match status" value="2"/>
</dbReference>
<keyword evidence="15" id="KW-0141">cGMP biosynthesis</keyword>
<keyword evidence="14" id="KW-0472">Membrane</keyword>
<dbReference type="Pfam" id="PF00072">
    <property type="entry name" value="Response_reg"/>
    <property type="match status" value="2"/>
</dbReference>
<feature type="domain" description="HPt" evidence="25">
    <location>
        <begin position="1108"/>
        <end position="1205"/>
    </location>
</feature>
<dbReference type="CDD" id="cd00130">
    <property type="entry name" value="PAS"/>
    <property type="match status" value="1"/>
</dbReference>
<evidence type="ECO:0000256" key="16">
    <source>
        <dbReference type="ARBA" id="ARBA00064003"/>
    </source>
</evidence>
<dbReference type="Pfam" id="PF01627">
    <property type="entry name" value="Hpt"/>
    <property type="match status" value="1"/>
</dbReference>
<dbReference type="GO" id="GO:0005886">
    <property type="term" value="C:plasma membrane"/>
    <property type="evidence" value="ECO:0007669"/>
    <property type="project" value="UniProtKB-SubCell"/>
</dbReference>
<dbReference type="InterPro" id="IPR035965">
    <property type="entry name" value="PAS-like_dom_sf"/>
</dbReference>
<dbReference type="InterPro" id="IPR003594">
    <property type="entry name" value="HATPase_dom"/>
</dbReference>
<feature type="modified residue" description="4-aspartylphosphate" evidence="19">
    <location>
        <position position="902"/>
    </location>
</feature>
<dbReference type="InterPro" id="IPR003018">
    <property type="entry name" value="GAF"/>
</dbReference>
<evidence type="ECO:0000256" key="7">
    <source>
        <dbReference type="ARBA" id="ARBA00022679"/>
    </source>
</evidence>
<dbReference type="InterPro" id="IPR008207">
    <property type="entry name" value="Sig_transdc_His_kin_Hpt_dom"/>
</dbReference>
<dbReference type="FunFam" id="3.30.565.10:FF:000010">
    <property type="entry name" value="Sensor histidine kinase RcsC"/>
    <property type="match status" value="1"/>
</dbReference>
<dbReference type="Gene3D" id="3.30.565.10">
    <property type="entry name" value="Histidine kinase-like ATPase, C-terminal domain"/>
    <property type="match status" value="1"/>
</dbReference>
<dbReference type="SMART" id="SM00388">
    <property type="entry name" value="HisKA"/>
    <property type="match status" value="1"/>
</dbReference>
<dbReference type="CDD" id="cd17546">
    <property type="entry name" value="REC_hyHK_CKI1_RcsC-like"/>
    <property type="match status" value="1"/>
</dbReference>
<dbReference type="EMBL" id="PFFQ01000038">
    <property type="protein sequence ID" value="PIW16360.1"/>
    <property type="molecule type" value="Genomic_DNA"/>
</dbReference>
<dbReference type="EC" id="2.7.13.3" evidence="4"/>
<dbReference type="SMART" id="SM00387">
    <property type="entry name" value="HATPase_c"/>
    <property type="match status" value="1"/>
</dbReference>
<dbReference type="Pfam" id="PF02518">
    <property type="entry name" value="HATPase_c"/>
    <property type="match status" value="1"/>
</dbReference>
<dbReference type="SUPFAM" id="SSF47226">
    <property type="entry name" value="Histidine-containing phosphotransfer domain, HPT domain"/>
    <property type="match status" value="1"/>
</dbReference>
<dbReference type="InterPro" id="IPR036641">
    <property type="entry name" value="HPT_dom_sf"/>
</dbReference>
<evidence type="ECO:0000259" key="23">
    <source>
        <dbReference type="PROSITE" id="PS50112"/>
    </source>
</evidence>
<keyword evidence="12" id="KW-1133">Transmembrane helix</keyword>
<reference evidence="26 27" key="1">
    <citation type="submission" date="2017-09" db="EMBL/GenBank/DDBJ databases">
        <title>Depth-based differentiation of microbial function through sediment-hosted aquifers and enrichment of novel symbionts in the deep terrestrial subsurface.</title>
        <authorList>
            <person name="Probst A.J."/>
            <person name="Ladd B."/>
            <person name="Jarett J.K."/>
            <person name="Geller-Mcgrath D.E."/>
            <person name="Sieber C.M."/>
            <person name="Emerson J.B."/>
            <person name="Anantharaman K."/>
            <person name="Thomas B.C."/>
            <person name="Malmstrom R."/>
            <person name="Stieglmeier M."/>
            <person name="Klingl A."/>
            <person name="Woyke T."/>
            <person name="Ryan C.M."/>
            <person name="Banfield J.F."/>
        </authorList>
    </citation>
    <scope>NUCLEOTIDE SEQUENCE [LARGE SCALE GENOMIC DNA]</scope>
    <source>
        <strain evidence="26">CG17_big_fil_post_rev_8_21_14_2_50_48_46</strain>
    </source>
</reference>
<dbReference type="InterPro" id="IPR000700">
    <property type="entry name" value="PAS-assoc_C"/>
</dbReference>
<dbReference type="Pfam" id="PF13426">
    <property type="entry name" value="PAS_9"/>
    <property type="match status" value="1"/>
</dbReference>
<keyword evidence="20" id="KW-0175">Coiled coil</keyword>
<evidence type="ECO:0000256" key="17">
    <source>
        <dbReference type="ARBA" id="ARBA00068150"/>
    </source>
</evidence>
<evidence type="ECO:0000256" key="12">
    <source>
        <dbReference type="ARBA" id="ARBA00022989"/>
    </source>
</evidence>
<comment type="subunit">
    <text evidence="16">At low DSF concentrations, interacts with RpfF.</text>
</comment>
<feature type="domain" description="PAS" evidence="23">
    <location>
        <begin position="180"/>
        <end position="251"/>
    </location>
</feature>
<dbReference type="SUPFAM" id="SSF55781">
    <property type="entry name" value="GAF domain-like"/>
    <property type="match status" value="1"/>
</dbReference>
<dbReference type="GO" id="GO:0000155">
    <property type="term" value="F:phosphorelay sensor kinase activity"/>
    <property type="evidence" value="ECO:0007669"/>
    <property type="project" value="InterPro"/>
</dbReference>
<dbReference type="Pfam" id="PF07701">
    <property type="entry name" value="HNOBA"/>
    <property type="match status" value="1"/>
</dbReference>
<evidence type="ECO:0000259" key="25">
    <source>
        <dbReference type="PROSITE" id="PS50894"/>
    </source>
</evidence>
<name>A0A2M7G3E4_9BACT</name>
<keyword evidence="7" id="KW-0808">Transferase</keyword>
<feature type="domain" description="Histidine kinase" evidence="21">
    <location>
        <begin position="490"/>
        <end position="710"/>
    </location>
</feature>
<dbReference type="FunFam" id="1.10.287.130:FF:000002">
    <property type="entry name" value="Two-component osmosensing histidine kinase"/>
    <property type="match status" value="1"/>
</dbReference>
<evidence type="ECO:0000259" key="22">
    <source>
        <dbReference type="PROSITE" id="PS50110"/>
    </source>
</evidence>
<dbReference type="InterPro" id="IPR004358">
    <property type="entry name" value="Sig_transdc_His_kin-like_C"/>
</dbReference>
<dbReference type="PROSITE" id="PS50112">
    <property type="entry name" value="PAS"/>
    <property type="match status" value="1"/>
</dbReference>
<dbReference type="PROSITE" id="PS50894">
    <property type="entry name" value="HPT"/>
    <property type="match status" value="1"/>
</dbReference>
<evidence type="ECO:0000256" key="14">
    <source>
        <dbReference type="ARBA" id="ARBA00023136"/>
    </source>
</evidence>
<evidence type="ECO:0000256" key="3">
    <source>
        <dbReference type="ARBA" id="ARBA00012202"/>
    </source>
</evidence>
<protein>
    <recommendedName>
        <fullName evidence="17">Sensory/regulatory protein RpfC</fullName>
        <ecNumber evidence="4">2.7.13.3</ecNumber>
        <ecNumber evidence="3">4.6.1.2</ecNumber>
    </recommendedName>
</protein>
<dbReference type="Pfam" id="PF00512">
    <property type="entry name" value="HisKA"/>
    <property type="match status" value="1"/>
</dbReference>
<dbReference type="Proteomes" id="UP000231019">
    <property type="component" value="Unassembled WGS sequence"/>
</dbReference>
<dbReference type="InterPro" id="IPR036097">
    <property type="entry name" value="HisK_dim/P_sf"/>
</dbReference>
<feature type="modified residue" description="4-aspartylphosphate" evidence="19">
    <location>
        <position position="1027"/>
    </location>
</feature>
<gene>
    <name evidence="26" type="ORF">COW36_13605</name>
</gene>
<dbReference type="InterPro" id="IPR036890">
    <property type="entry name" value="HATPase_C_sf"/>
</dbReference>
<feature type="coiled-coil region" evidence="20">
    <location>
        <begin position="290"/>
        <end position="324"/>
    </location>
</feature>
<evidence type="ECO:0000256" key="15">
    <source>
        <dbReference type="ARBA" id="ARBA00023293"/>
    </source>
</evidence>
<comment type="caution">
    <text evidence="26">The sequence shown here is derived from an EMBL/GenBank/DDBJ whole genome shotgun (WGS) entry which is preliminary data.</text>
</comment>
<dbReference type="PROSITE" id="PS50109">
    <property type="entry name" value="HIS_KIN"/>
    <property type="match status" value="1"/>
</dbReference>
<keyword evidence="10" id="KW-0418">Kinase</keyword>
<dbReference type="Gene3D" id="1.20.120.160">
    <property type="entry name" value="HPT domain"/>
    <property type="match status" value="1"/>
</dbReference>
<keyword evidence="9" id="KW-0547">Nucleotide-binding</keyword>
<dbReference type="GO" id="GO:0004383">
    <property type="term" value="F:guanylate cyclase activity"/>
    <property type="evidence" value="ECO:0007669"/>
    <property type="project" value="UniProtKB-EC"/>
</dbReference>
<dbReference type="InterPro" id="IPR003661">
    <property type="entry name" value="HisK_dim/P_dom"/>
</dbReference>
<evidence type="ECO:0000256" key="10">
    <source>
        <dbReference type="ARBA" id="ARBA00022777"/>
    </source>
</evidence>
<dbReference type="InterPro" id="IPR042463">
    <property type="entry name" value="HNOB_dom_associated_sf"/>
</dbReference>
<dbReference type="Gene3D" id="3.30.450.20">
    <property type="entry name" value="PAS domain"/>
    <property type="match status" value="1"/>
</dbReference>
<keyword evidence="13" id="KW-0902">Two-component regulatory system</keyword>
<dbReference type="GO" id="GO:0005524">
    <property type="term" value="F:ATP binding"/>
    <property type="evidence" value="ECO:0007669"/>
    <property type="project" value="UniProtKB-KW"/>
</dbReference>
<feature type="domain" description="PAC" evidence="24">
    <location>
        <begin position="252"/>
        <end position="306"/>
    </location>
</feature>
<organism evidence="26 27">
    <name type="scientific">bacterium (Candidatus Blackallbacteria) CG17_big_fil_post_rev_8_21_14_2_50_48_46</name>
    <dbReference type="NCBI Taxonomy" id="2014261"/>
    <lineage>
        <taxon>Bacteria</taxon>
        <taxon>Candidatus Blackallbacteria</taxon>
    </lineage>
</organism>
<keyword evidence="6 19" id="KW-0597">Phosphoprotein</keyword>
<dbReference type="PANTHER" id="PTHR45339:SF1">
    <property type="entry name" value="HYBRID SIGNAL TRANSDUCTION HISTIDINE KINASE J"/>
    <property type="match status" value="1"/>
</dbReference>
<dbReference type="PROSITE" id="PS50113">
    <property type="entry name" value="PAC"/>
    <property type="match status" value="1"/>
</dbReference>
<dbReference type="Gene3D" id="3.30.450.40">
    <property type="match status" value="1"/>
</dbReference>
<evidence type="ECO:0000256" key="13">
    <source>
        <dbReference type="ARBA" id="ARBA00023012"/>
    </source>
</evidence>
<dbReference type="CDD" id="cd00088">
    <property type="entry name" value="HPT"/>
    <property type="match status" value="1"/>
</dbReference>
<dbReference type="InterPro" id="IPR029016">
    <property type="entry name" value="GAF-like_dom_sf"/>
</dbReference>
<evidence type="ECO:0000256" key="4">
    <source>
        <dbReference type="ARBA" id="ARBA00012438"/>
    </source>
</evidence>
<dbReference type="PROSITE" id="PS50110">
    <property type="entry name" value="RESPONSE_REGULATORY"/>
    <property type="match status" value="2"/>
</dbReference>
<evidence type="ECO:0000256" key="5">
    <source>
        <dbReference type="ARBA" id="ARBA00022475"/>
    </source>
</evidence>
<accession>A0A2M7G3E4</accession>
<sequence length="1205" mass="136590">MVSIPIRMSQGFTLPAETWDSIFPFYILLDQELTLLEAGSVLLKTHPFLQIGDSFFQHFKIKRPPGLQPNFKNLCQLLNHILVLESFSSPMLLRTQVLQLHEPERLLLLASPWFTEAEELKKMGITLQDLPKHHPAWDFLTLLQIQRSALRDAKELASLLQSQQKGLKEINQKLLSQEAEARKLALIAAHTENLVILTDNQAQIEWVNPAFERLTGYQLDEVKGKKPGNFLQGPETDLETVGSMSRQLQAGMPFSAELINYTKMGSKYWVSIEVRPVHDEQGKIIHFMALESDITQRKQAEEELARYSRALQRLQGLSTELEKSLEDKIRGILEIGLETFGLEMGILSQIQKNEYRVCYFQAKPEIPSIAEGSLFELERTYCQKVVKDKKPYFFAQDSQSAYRQHPCYRDTGLNGYIGSPVYIGPQIFGTLNFSAKIASRPLTERDAEIISLFSRWIGFELLRNQDLIELANAKEKAESSNQMKTEFIASISHEIRTPLNAIVGMSELMQETVLNAEQKEFMSTIWSGSQSLLHLINDLLDVSKIEAGQVDIETIEFDPLQIGSQTLQILQSRAQSKKLDFWFICTPSPAPLVLGDPNRIRQILLNLITNAIKFTDQGSVILRLKWKASPENSIQLSFEVEDTGIGIPPKSQSLIFEKFTQVHEHSRKMGGLGMGLNISLLLATAMGGALSFDSEPNQGSIFRFEITLPLLKAAEPINSSALPEIQIIASTPRKALIQASLEAWGLKTQIHAENPEPKPTQIMVLDLSLPTEIIDKQLQKLGLSHTKGMLLSDPKSESKHEELLSAQNLHWIHPPFIPEDVAEFFQFNAKPETGKTIEPHLGSEHPKFQKSPHILLVEDNPENQLLAKRWLELEGYRTTSALNGIEAIQAYQEMNFELILMDIQMPKMNGLDASQKIRELEAQSGRQRTPIIAFTAHAVAHYRKEAFEMGMDDYMTKPIRRERLVSILNKWIDTQIHILVIDDDPLNHTLIEAYLRGQNNLAIEKALTAAQGAKMLEKKAFSLILLDMEMPGKNGYHFARELKQIKKFQQLPILAITGHRGENERQKCLEAGASEFLEKPFSKTELLERMRQILSPPLPSNEKKQIIVDPEIADLIPIFIENILKQIQNLEPNLINREWRPLMRFGHSLKGSGASFGFQSVSDWGARLETAALQENFASYSEHFKALENFLKQVDWAPGETQVLE</sequence>
<proteinExistence type="predicted"/>
<evidence type="ECO:0000256" key="18">
    <source>
        <dbReference type="PROSITE-ProRule" id="PRU00110"/>
    </source>
</evidence>
<evidence type="ECO:0000256" key="9">
    <source>
        <dbReference type="ARBA" id="ARBA00022741"/>
    </source>
</evidence>
<dbReference type="SUPFAM" id="SSF55874">
    <property type="entry name" value="ATPase domain of HSP90 chaperone/DNA topoisomerase II/histidine kinase"/>
    <property type="match status" value="1"/>
</dbReference>
<dbReference type="Gene3D" id="1.10.287.130">
    <property type="match status" value="1"/>
</dbReference>
<dbReference type="SMART" id="SM00091">
    <property type="entry name" value="PAS"/>
    <property type="match status" value="1"/>
</dbReference>
<evidence type="ECO:0000256" key="8">
    <source>
        <dbReference type="ARBA" id="ARBA00022692"/>
    </source>
</evidence>
<dbReference type="InterPro" id="IPR005467">
    <property type="entry name" value="His_kinase_dom"/>
</dbReference>